<dbReference type="GO" id="GO:0006412">
    <property type="term" value="P:translation"/>
    <property type="evidence" value="ECO:0007669"/>
    <property type="project" value="InterPro"/>
</dbReference>
<dbReference type="GO" id="GO:0003735">
    <property type="term" value="F:structural constituent of ribosome"/>
    <property type="evidence" value="ECO:0007669"/>
    <property type="project" value="InterPro"/>
</dbReference>
<dbReference type="InterPro" id="IPR013005">
    <property type="entry name" value="Ribosomal_uL4-like"/>
</dbReference>
<evidence type="ECO:0000256" key="2">
    <source>
        <dbReference type="ARBA" id="ARBA00022980"/>
    </source>
</evidence>
<feature type="region of interest" description="Disordered" evidence="5">
    <location>
        <begin position="81"/>
        <end position="101"/>
    </location>
</feature>
<dbReference type="InterPro" id="IPR023574">
    <property type="entry name" value="Ribosomal_uL4_dom_sf"/>
</dbReference>
<dbReference type="OrthoDB" id="275876at2759"/>
<dbReference type="PANTHER" id="PTHR10746">
    <property type="entry name" value="50S RIBOSOMAL PROTEIN L4"/>
    <property type="match status" value="1"/>
</dbReference>
<keyword evidence="2 6" id="KW-0689">Ribosomal protein</keyword>
<dbReference type="NCBIfam" id="TIGR03953">
    <property type="entry name" value="rplD_bact"/>
    <property type="match status" value="1"/>
</dbReference>
<dbReference type="PANTHER" id="PTHR10746:SF6">
    <property type="entry name" value="LARGE RIBOSOMAL SUBUNIT PROTEIN UL4M"/>
    <property type="match status" value="1"/>
</dbReference>
<keyword evidence="3" id="KW-0687">Ribonucleoprotein</keyword>
<evidence type="ECO:0000256" key="5">
    <source>
        <dbReference type="SAM" id="MobiDB-lite"/>
    </source>
</evidence>
<dbReference type="Pfam" id="PF00573">
    <property type="entry name" value="Ribosomal_L4"/>
    <property type="match status" value="1"/>
</dbReference>
<dbReference type="Proteomes" id="UP000664859">
    <property type="component" value="Unassembled WGS sequence"/>
</dbReference>
<organism evidence="6 7">
    <name type="scientific">Tribonema minus</name>
    <dbReference type="NCBI Taxonomy" id="303371"/>
    <lineage>
        <taxon>Eukaryota</taxon>
        <taxon>Sar</taxon>
        <taxon>Stramenopiles</taxon>
        <taxon>Ochrophyta</taxon>
        <taxon>PX clade</taxon>
        <taxon>Xanthophyceae</taxon>
        <taxon>Tribonematales</taxon>
        <taxon>Tribonemataceae</taxon>
        <taxon>Tribonema</taxon>
    </lineage>
</organism>
<evidence type="ECO:0000256" key="4">
    <source>
        <dbReference type="ARBA" id="ARBA00040565"/>
    </source>
</evidence>
<dbReference type="AlphaFoldDB" id="A0A835ZAZ5"/>
<dbReference type="GO" id="GO:1990904">
    <property type="term" value="C:ribonucleoprotein complex"/>
    <property type="evidence" value="ECO:0007669"/>
    <property type="project" value="UniProtKB-KW"/>
</dbReference>
<accession>A0A835ZAZ5</accession>
<feature type="region of interest" description="Disordered" evidence="5">
    <location>
        <begin position="189"/>
        <end position="228"/>
    </location>
</feature>
<dbReference type="InterPro" id="IPR002136">
    <property type="entry name" value="Ribosomal_uL4"/>
</dbReference>
<evidence type="ECO:0000313" key="7">
    <source>
        <dbReference type="Proteomes" id="UP000664859"/>
    </source>
</evidence>
<dbReference type="Gene3D" id="3.40.1370.10">
    <property type="match status" value="1"/>
</dbReference>
<keyword evidence="7" id="KW-1185">Reference proteome</keyword>
<protein>
    <recommendedName>
        <fullName evidence="4">Large ribosomal subunit protein uL4m</fullName>
    </recommendedName>
</protein>
<feature type="compositionally biased region" description="Basic residues" evidence="5">
    <location>
        <begin position="206"/>
        <end position="224"/>
    </location>
</feature>
<comment type="caution">
    <text evidence="6">The sequence shown here is derived from an EMBL/GenBank/DDBJ whole genome shotgun (WGS) entry which is preliminary data.</text>
</comment>
<evidence type="ECO:0000313" key="6">
    <source>
        <dbReference type="EMBL" id="KAG5185598.1"/>
    </source>
</evidence>
<proteinExistence type="inferred from homology"/>
<dbReference type="SUPFAM" id="SSF52166">
    <property type="entry name" value="Ribosomal protein L4"/>
    <property type="match status" value="1"/>
</dbReference>
<evidence type="ECO:0000256" key="1">
    <source>
        <dbReference type="ARBA" id="ARBA00010528"/>
    </source>
</evidence>
<reference evidence="6" key="1">
    <citation type="submission" date="2021-02" db="EMBL/GenBank/DDBJ databases">
        <title>First Annotated Genome of the Yellow-green Alga Tribonema minus.</title>
        <authorList>
            <person name="Mahan K.M."/>
        </authorList>
    </citation>
    <scope>NUCLEOTIDE SEQUENCE</scope>
    <source>
        <strain evidence="6">UTEX B ZZ1240</strain>
    </source>
</reference>
<dbReference type="EMBL" id="JAFCMP010000125">
    <property type="protein sequence ID" value="KAG5185598.1"/>
    <property type="molecule type" value="Genomic_DNA"/>
</dbReference>
<dbReference type="HAMAP" id="MF_01328_B">
    <property type="entry name" value="Ribosomal_uL4_B"/>
    <property type="match status" value="1"/>
</dbReference>
<name>A0A835ZAZ5_9STRA</name>
<evidence type="ECO:0000256" key="3">
    <source>
        <dbReference type="ARBA" id="ARBA00023274"/>
    </source>
</evidence>
<dbReference type="GO" id="GO:0005840">
    <property type="term" value="C:ribosome"/>
    <property type="evidence" value="ECO:0007669"/>
    <property type="project" value="UniProtKB-KW"/>
</dbReference>
<comment type="similarity">
    <text evidence="1">Belongs to the universal ribosomal protein uL4 family.</text>
</comment>
<gene>
    <name evidence="6" type="ORF">JKP88DRAFT_236597</name>
</gene>
<sequence>MLGVASRSLACRAVWRSGAAPAVTGASVAASSLRHRQPQQQQQQQHLYTRCAVGPSAALPFSKAFQALAAARQIASHKCSPGGSAAHFSSNPQRSAAEDPLELPPNLKLSLKCKQLIRDARRKQLPPAEPSFTVPVIDLVTGEEVDTVALDPFIFGHEIRRDVVHAVVRWQLACRRQGAAKTKLISEVSGSGKKMRPQKGSGQARCGHKRPPHWRGGAKAHGPKGNRDWSYKLHKKVRKMGLRVALSAKLRERKLVVVDALTTDGAAATGPTAERLRALGLLRSALLVDGAAPEDALAHATRHLPGVKLLWGGAANCYDILRSDRLVVSRAGLQFLTEKLAA</sequence>